<organism evidence="1 2">
    <name type="scientific">Chitinophaga silvatica</name>
    <dbReference type="NCBI Taxonomy" id="2282649"/>
    <lineage>
        <taxon>Bacteria</taxon>
        <taxon>Pseudomonadati</taxon>
        <taxon>Bacteroidota</taxon>
        <taxon>Chitinophagia</taxon>
        <taxon>Chitinophagales</taxon>
        <taxon>Chitinophagaceae</taxon>
        <taxon>Chitinophaga</taxon>
    </lineage>
</organism>
<dbReference type="Gene3D" id="2.60.40.2340">
    <property type="match status" value="1"/>
</dbReference>
<sequence>MKKIYQRLAAVLLIFSACTKTETIPFTPEADNQLLEYKIVNVQGTPIYGAINQADSSVTIYLPFYLQLTILEPELKVSDGATITPASGTMIEDLLDFFRNGRTIKYNVKGKAGNVKGYTLHIQVQQPDLTVKEITTDPANPVTYNIDMKAFFDSFSFTLNGAGFASNLDMIKVVLVDEQNKEYGPLDISQFNTTDLTTLSFSITQYKNMSSAILATLPATGLYKVRIYSYAKVATTQNSIRINLLNK</sequence>
<dbReference type="Proteomes" id="UP000260644">
    <property type="component" value="Unassembled WGS sequence"/>
</dbReference>
<proteinExistence type="predicted"/>
<comment type="caution">
    <text evidence="1">The sequence shown here is derived from an EMBL/GenBank/DDBJ whole genome shotgun (WGS) entry which is preliminary data.</text>
</comment>
<evidence type="ECO:0000313" key="2">
    <source>
        <dbReference type="Proteomes" id="UP000260644"/>
    </source>
</evidence>
<name>A0A3E1YE44_9BACT</name>
<dbReference type="OrthoDB" id="674886at2"/>
<reference evidence="1 2" key="1">
    <citation type="submission" date="2018-07" db="EMBL/GenBank/DDBJ databases">
        <title>Chitinophaga K2CV101002-2 sp. nov., isolated from a monsoon evergreen broad-leaved forest soil.</title>
        <authorList>
            <person name="Lv Y."/>
        </authorList>
    </citation>
    <scope>NUCLEOTIDE SEQUENCE [LARGE SCALE GENOMIC DNA]</scope>
    <source>
        <strain evidence="1 2">GDMCC 1.1288</strain>
    </source>
</reference>
<dbReference type="EMBL" id="QPMM01000002">
    <property type="protein sequence ID" value="RFS24796.1"/>
    <property type="molecule type" value="Genomic_DNA"/>
</dbReference>
<dbReference type="RefSeq" id="WP_116974714.1">
    <property type="nucleotide sequence ID" value="NZ_QPMM01000002.1"/>
</dbReference>
<dbReference type="PROSITE" id="PS51257">
    <property type="entry name" value="PROKAR_LIPOPROTEIN"/>
    <property type="match status" value="1"/>
</dbReference>
<keyword evidence="2" id="KW-1185">Reference proteome</keyword>
<gene>
    <name evidence="1" type="ORF">DVR12_06270</name>
</gene>
<dbReference type="AlphaFoldDB" id="A0A3E1YE44"/>
<protein>
    <submittedName>
        <fullName evidence="1">Uncharacterized protein</fullName>
    </submittedName>
</protein>
<evidence type="ECO:0000313" key="1">
    <source>
        <dbReference type="EMBL" id="RFS24796.1"/>
    </source>
</evidence>
<accession>A0A3E1YE44</accession>